<dbReference type="Gene3D" id="3.30.720.110">
    <property type="match status" value="2"/>
</dbReference>
<dbReference type="PANTHER" id="PTHR34109">
    <property type="entry name" value="BNAUNNG04460D PROTEIN-RELATED"/>
    <property type="match status" value="1"/>
</dbReference>
<reference evidence="2" key="1">
    <citation type="submission" date="2020-06" db="EMBL/GenBank/DDBJ databases">
        <title>Legume-microbial interactions unlock mineral nutrients during tropical forest succession.</title>
        <authorList>
            <person name="Epihov D.Z."/>
        </authorList>
    </citation>
    <scope>NUCLEOTIDE SEQUENCE [LARGE SCALE GENOMIC DNA]</scope>
    <source>
        <strain evidence="2">Pan2503</strain>
    </source>
</reference>
<gene>
    <name evidence="2" type="ORF">HRJ53_13680</name>
</gene>
<accession>A0A7V8NR78</accession>
<dbReference type="InterPro" id="IPR037523">
    <property type="entry name" value="VOC_core"/>
</dbReference>
<dbReference type="PROSITE" id="PS51819">
    <property type="entry name" value="VOC"/>
    <property type="match status" value="2"/>
</dbReference>
<comment type="caution">
    <text evidence="2">The sequence shown here is derived from an EMBL/GenBank/DDBJ whole genome shotgun (WGS) entry which is preliminary data.</text>
</comment>
<dbReference type="PANTHER" id="PTHR34109:SF1">
    <property type="entry name" value="VOC DOMAIN-CONTAINING PROTEIN"/>
    <property type="match status" value="1"/>
</dbReference>
<dbReference type="AlphaFoldDB" id="A0A7V8NR78"/>
<name>A0A7V8NR78_9BACT</name>
<evidence type="ECO:0000313" key="3">
    <source>
        <dbReference type="Proteomes" id="UP000567293"/>
    </source>
</evidence>
<dbReference type="SUPFAM" id="SSF54593">
    <property type="entry name" value="Glyoxalase/Bleomycin resistance protein/Dihydroxybiphenyl dioxygenase"/>
    <property type="match status" value="2"/>
</dbReference>
<keyword evidence="3" id="KW-1185">Reference proteome</keyword>
<dbReference type="CDD" id="cd07246">
    <property type="entry name" value="VOC_like"/>
    <property type="match status" value="2"/>
</dbReference>
<protein>
    <submittedName>
        <fullName evidence="2">VOC family protein</fullName>
    </submittedName>
</protein>
<dbReference type="Gene3D" id="3.30.720.120">
    <property type="match status" value="2"/>
</dbReference>
<dbReference type="Proteomes" id="UP000567293">
    <property type="component" value="Unassembled WGS sequence"/>
</dbReference>
<dbReference type="InterPro" id="IPR004360">
    <property type="entry name" value="Glyas_Fos-R_dOase_dom"/>
</dbReference>
<sequence>MPKRPLFEQLDEVVQAMLVSLEPRPRKAPHHDLAPLAAIALELRLLPRPEFRAALKTELERRTTMNEATAASTAKQAYYLRPGLTSVTPYIVISKAAEFIEFLTAAFGAAERLRVPTPDGKIMHAEVRIGNGAIEIGDANEEYPSAPTDIHLYVDDADRTFERALEAGATSIYRPTDDHPSGDRWGALKDPFGNDWYIATPKHWTAGPEGLPSVQPYLHLREAHHMIPFMEAAFGAEALGVHKSSQGMVLHATMRIGNATLEIDEAHGQYQPKPCHLHVYVPDTDATYQRALGAGATSIEPPRDAPYGDRAAGVKDPFGNSWFIATYQGTH</sequence>
<feature type="domain" description="VOC" evidence="1">
    <location>
        <begin position="210"/>
        <end position="327"/>
    </location>
</feature>
<evidence type="ECO:0000313" key="2">
    <source>
        <dbReference type="EMBL" id="MBA0086044.1"/>
    </source>
</evidence>
<proteinExistence type="predicted"/>
<dbReference type="InterPro" id="IPR029068">
    <property type="entry name" value="Glyas_Bleomycin-R_OHBP_Dase"/>
</dbReference>
<organism evidence="2 3">
    <name type="scientific">Candidatus Acidiferrum panamense</name>
    <dbReference type="NCBI Taxonomy" id="2741543"/>
    <lineage>
        <taxon>Bacteria</taxon>
        <taxon>Pseudomonadati</taxon>
        <taxon>Acidobacteriota</taxon>
        <taxon>Terriglobia</taxon>
        <taxon>Candidatus Acidiferrales</taxon>
        <taxon>Candidatus Acidiferrum</taxon>
    </lineage>
</organism>
<dbReference type="Pfam" id="PF00903">
    <property type="entry name" value="Glyoxalase"/>
    <property type="match status" value="2"/>
</dbReference>
<dbReference type="EMBL" id="JACDQQ010001325">
    <property type="protein sequence ID" value="MBA0086044.1"/>
    <property type="molecule type" value="Genomic_DNA"/>
</dbReference>
<evidence type="ECO:0000259" key="1">
    <source>
        <dbReference type="PROSITE" id="PS51819"/>
    </source>
</evidence>
<feature type="domain" description="VOC" evidence="1">
    <location>
        <begin position="83"/>
        <end position="201"/>
    </location>
</feature>